<keyword evidence="6" id="KW-1185">Reference proteome</keyword>
<evidence type="ECO:0000256" key="3">
    <source>
        <dbReference type="SAM" id="MobiDB-lite"/>
    </source>
</evidence>
<dbReference type="PANTHER" id="PTHR31234">
    <property type="entry name" value="LATE EMBRYOGENESIS ABUNDANT (LEA) HYDROXYPROLINE-RICH GLYCOPROTEIN FAMILY"/>
    <property type="match status" value="1"/>
</dbReference>
<dbReference type="GO" id="GO:0005886">
    <property type="term" value="C:plasma membrane"/>
    <property type="evidence" value="ECO:0007669"/>
    <property type="project" value="TreeGrafter"/>
</dbReference>
<feature type="transmembrane region" description="Helical" evidence="4">
    <location>
        <begin position="79"/>
        <end position="102"/>
    </location>
</feature>
<dbReference type="InterPro" id="IPR044839">
    <property type="entry name" value="NDR1-like"/>
</dbReference>
<evidence type="ECO:0008006" key="7">
    <source>
        <dbReference type="Google" id="ProtNLM"/>
    </source>
</evidence>
<comment type="caution">
    <text evidence="5">The sequence shown here is derived from an EMBL/GenBank/DDBJ whole genome shotgun (WGS) entry which is preliminary data.</text>
</comment>
<evidence type="ECO:0000313" key="5">
    <source>
        <dbReference type="EMBL" id="KAK1435485.1"/>
    </source>
</evidence>
<evidence type="ECO:0000256" key="1">
    <source>
        <dbReference type="ARBA" id="ARBA00004370"/>
    </source>
</evidence>
<dbReference type="PANTHER" id="PTHR31234:SF68">
    <property type="entry name" value="EXPRESSED PROTEIN"/>
    <property type="match status" value="1"/>
</dbReference>
<dbReference type="GO" id="GO:0098542">
    <property type="term" value="P:defense response to other organism"/>
    <property type="evidence" value="ECO:0007669"/>
    <property type="project" value="InterPro"/>
</dbReference>
<dbReference type="EMBL" id="JAUHHV010000001">
    <property type="protein sequence ID" value="KAK1435485.1"/>
    <property type="molecule type" value="Genomic_DNA"/>
</dbReference>
<comment type="subcellular location">
    <subcellularLocation>
        <location evidence="1">Membrane</location>
    </subcellularLocation>
</comment>
<accession>A0AAD8L4L9</accession>
<sequence>MEGRDDSSTGSVYPNHHIKPNSDDDKEEYKDLLDTYDETYVIQVPKDQIYRVPPPENAIFAEQRRNAVPATKSAFSIKCMLLTALVLSLIVIFITGICLTVADKDDPTFRVHRIYVTTKGKAKHKQHAFDFTLRSKNTNNHAVISFDKGGKASLSFGDRSLAKGQFPMFKQESDSLKYAKLKLVSGSGKTLPKAIQKSMNGTSHTSIKLLLGFNVPLRFKVGVFRVKRKTLSIVCNVKVKRLINRARILSQDCDYSTS</sequence>
<reference evidence="5" key="1">
    <citation type="journal article" date="2023" name="bioRxiv">
        <title>Improved chromosome-level genome assembly for marigold (Tagetes erecta).</title>
        <authorList>
            <person name="Jiang F."/>
            <person name="Yuan L."/>
            <person name="Wang S."/>
            <person name="Wang H."/>
            <person name="Xu D."/>
            <person name="Wang A."/>
            <person name="Fan W."/>
        </authorList>
    </citation>
    <scope>NUCLEOTIDE SEQUENCE</scope>
    <source>
        <strain evidence="5">WSJ</strain>
        <tissue evidence="5">Leaf</tissue>
    </source>
</reference>
<dbReference type="AlphaFoldDB" id="A0AAD8L4L9"/>
<gene>
    <name evidence="5" type="ORF">QVD17_01249</name>
</gene>
<proteinExistence type="predicted"/>
<protein>
    <recommendedName>
        <fullName evidence="7">Late embryogenesis abundant protein LEA-2 subgroup domain-containing protein</fullName>
    </recommendedName>
</protein>
<feature type="region of interest" description="Disordered" evidence="3">
    <location>
        <begin position="1"/>
        <end position="26"/>
    </location>
</feature>
<evidence type="ECO:0000313" key="6">
    <source>
        <dbReference type="Proteomes" id="UP001229421"/>
    </source>
</evidence>
<evidence type="ECO:0000256" key="4">
    <source>
        <dbReference type="SAM" id="Phobius"/>
    </source>
</evidence>
<dbReference type="Proteomes" id="UP001229421">
    <property type="component" value="Unassembled WGS sequence"/>
</dbReference>
<organism evidence="5 6">
    <name type="scientific">Tagetes erecta</name>
    <name type="common">African marigold</name>
    <dbReference type="NCBI Taxonomy" id="13708"/>
    <lineage>
        <taxon>Eukaryota</taxon>
        <taxon>Viridiplantae</taxon>
        <taxon>Streptophyta</taxon>
        <taxon>Embryophyta</taxon>
        <taxon>Tracheophyta</taxon>
        <taxon>Spermatophyta</taxon>
        <taxon>Magnoliopsida</taxon>
        <taxon>eudicotyledons</taxon>
        <taxon>Gunneridae</taxon>
        <taxon>Pentapetalae</taxon>
        <taxon>asterids</taxon>
        <taxon>campanulids</taxon>
        <taxon>Asterales</taxon>
        <taxon>Asteraceae</taxon>
        <taxon>Asteroideae</taxon>
        <taxon>Heliantheae alliance</taxon>
        <taxon>Tageteae</taxon>
        <taxon>Tagetes</taxon>
    </lineage>
</organism>
<keyword evidence="4" id="KW-0812">Transmembrane</keyword>
<keyword evidence="4" id="KW-1133">Transmembrane helix</keyword>
<name>A0AAD8L4L9_TARER</name>
<evidence type="ECO:0000256" key="2">
    <source>
        <dbReference type="ARBA" id="ARBA00023136"/>
    </source>
</evidence>
<keyword evidence="2 4" id="KW-0472">Membrane</keyword>